<dbReference type="GeneID" id="103522083"/>
<feature type="compositionally biased region" description="Polar residues" evidence="3">
    <location>
        <begin position="419"/>
        <end position="430"/>
    </location>
</feature>
<protein>
    <submittedName>
        <fullName evidence="9">Uncharacterized protein LOC103522080</fullName>
    </submittedName>
    <submittedName>
        <fullName evidence="10 11">Uncharacterized protein LOC103522083</fullName>
    </submittedName>
</protein>
<evidence type="ECO:0000313" key="8">
    <source>
        <dbReference type="Proteomes" id="UP000079169"/>
    </source>
</evidence>
<dbReference type="PROSITE" id="PS50003">
    <property type="entry name" value="PH_DOMAIN"/>
    <property type="match status" value="1"/>
</dbReference>
<evidence type="ECO:0000259" key="5">
    <source>
        <dbReference type="PROSITE" id="PS50105"/>
    </source>
</evidence>
<gene>
    <name evidence="10 11 12" type="primary">LOC103522083</name>
    <name evidence="9" type="synonym">LOC103522080</name>
</gene>
<dbReference type="InterPro" id="IPR017874">
    <property type="entry name" value="CRIC_domain"/>
</dbReference>
<dbReference type="PANTHER" id="PTHR12844:SF42">
    <property type="entry name" value="CONNECTOR ENHANCER OF KSR PROTEIN CNK"/>
    <property type="match status" value="1"/>
</dbReference>
<feature type="region of interest" description="Disordered" evidence="3">
    <location>
        <begin position="1553"/>
        <end position="1579"/>
    </location>
</feature>
<feature type="compositionally biased region" description="Polar residues" evidence="3">
    <location>
        <begin position="1555"/>
        <end position="1569"/>
    </location>
</feature>
<feature type="region of interest" description="Disordered" evidence="3">
    <location>
        <begin position="591"/>
        <end position="629"/>
    </location>
</feature>
<dbReference type="KEGG" id="dci:103522080"/>
<dbReference type="Gene3D" id="1.10.150.50">
    <property type="entry name" value="Transcription Factor, Ets-1"/>
    <property type="match status" value="1"/>
</dbReference>
<dbReference type="SMART" id="SM00233">
    <property type="entry name" value="PH"/>
    <property type="match status" value="1"/>
</dbReference>
<feature type="region of interest" description="Disordered" evidence="3">
    <location>
        <begin position="1328"/>
        <end position="1354"/>
    </location>
</feature>
<dbReference type="SUPFAM" id="SSF50156">
    <property type="entry name" value="PDZ domain-like"/>
    <property type="match status" value="1"/>
</dbReference>
<dbReference type="PROSITE" id="PS50106">
    <property type="entry name" value="PDZ"/>
    <property type="match status" value="1"/>
</dbReference>
<feature type="compositionally biased region" description="Basic and acidic residues" evidence="3">
    <location>
        <begin position="601"/>
        <end position="617"/>
    </location>
</feature>
<dbReference type="RefSeq" id="XP_026688248.1">
    <property type="nucleotide sequence ID" value="XM_026832447.1"/>
</dbReference>
<dbReference type="KEGG" id="dci:103522083"/>
<feature type="region of interest" description="Disordered" evidence="3">
    <location>
        <begin position="453"/>
        <end position="480"/>
    </location>
</feature>
<dbReference type="PROSITE" id="PS51290">
    <property type="entry name" value="CRIC"/>
    <property type="match status" value="1"/>
</dbReference>
<organism evidence="8 10">
    <name type="scientific">Diaphorina citri</name>
    <name type="common">Asian citrus psyllid</name>
    <dbReference type="NCBI Taxonomy" id="121845"/>
    <lineage>
        <taxon>Eukaryota</taxon>
        <taxon>Metazoa</taxon>
        <taxon>Ecdysozoa</taxon>
        <taxon>Arthropoda</taxon>
        <taxon>Hexapoda</taxon>
        <taxon>Insecta</taxon>
        <taxon>Pterygota</taxon>
        <taxon>Neoptera</taxon>
        <taxon>Paraneoptera</taxon>
        <taxon>Hemiptera</taxon>
        <taxon>Sternorrhyncha</taxon>
        <taxon>Psylloidea</taxon>
        <taxon>Psyllidae</taxon>
        <taxon>Diaphorininae</taxon>
        <taxon>Diaphorina</taxon>
    </lineage>
</organism>
<feature type="domain" description="CRIC" evidence="7">
    <location>
        <begin position="82"/>
        <end position="167"/>
    </location>
</feature>
<keyword evidence="8" id="KW-1185">Reference proteome</keyword>
<dbReference type="Proteomes" id="UP000079169">
    <property type="component" value="Unplaced"/>
</dbReference>
<comment type="similarity">
    <text evidence="1">Belongs to the CNKSR family.</text>
</comment>
<dbReference type="InterPro" id="IPR001660">
    <property type="entry name" value="SAM"/>
</dbReference>
<dbReference type="InterPro" id="IPR011993">
    <property type="entry name" value="PH-like_dom_sf"/>
</dbReference>
<dbReference type="Pfam" id="PF00169">
    <property type="entry name" value="PH"/>
    <property type="match status" value="1"/>
</dbReference>
<dbReference type="InterPro" id="IPR049628">
    <property type="entry name" value="CNK1-3_SAM"/>
</dbReference>
<evidence type="ECO:0000256" key="2">
    <source>
        <dbReference type="ARBA" id="ARBA00022553"/>
    </source>
</evidence>
<evidence type="ECO:0000259" key="4">
    <source>
        <dbReference type="PROSITE" id="PS50003"/>
    </source>
</evidence>
<dbReference type="InterPro" id="IPR051566">
    <property type="entry name" value="CNKSR"/>
</dbReference>
<proteinExistence type="inferred from homology"/>
<reference evidence="9 10" key="1">
    <citation type="submission" date="2025-04" db="UniProtKB">
        <authorList>
            <consortium name="RefSeq"/>
        </authorList>
    </citation>
    <scope>IDENTIFICATION</scope>
</reference>
<feature type="compositionally biased region" description="Acidic residues" evidence="3">
    <location>
        <begin position="374"/>
        <end position="397"/>
    </location>
</feature>
<dbReference type="PROSITE" id="PS50105">
    <property type="entry name" value="SAM_DOMAIN"/>
    <property type="match status" value="1"/>
</dbReference>
<dbReference type="RefSeq" id="XP_008485414.1">
    <property type="nucleotide sequence ID" value="XM_008487192.3"/>
</dbReference>
<feature type="compositionally biased region" description="Polar residues" evidence="3">
    <location>
        <begin position="464"/>
        <end position="475"/>
    </location>
</feature>
<feature type="compositionally biased region" description="Basic residues" evidence="3">
    <location>
        <begin position="1207"/>
        <end position="1216"/>
    </location>
</feature>
<feature type="region of interest" description="Disordered" evidence="3">
    <location>
        <begin position="770"/>
        <end position="789"/>
    </location>
</feature>
<dbReference type="Pfam" id="PF00536">
    <property type="entry name" value="SAM_1"/>
    <property type="match status" value="1"/>
</dbReference>
<dbReference type="Pfam" id="PF10534">
    <property type="entry name" value="CRIC_ras_sig"/>
    <property type="match status" value="1"/>
</dbReference>
<feature type="compositionally biased region" description="Acidic residues" evidence="3">
    <location>
        <begin position="1570"/>
        <end position="1579"/>
    </location>
</feature>
<feature type="region of interest" description="Disordered" evidence="3">
    <location>
        <begin position="1440"/>
        <end position="1459"/>
    </location>
</feature>
<keyword evidence="2" id="KW-0597">Phosphoprotein</keyword>
<feature type="region of interest" description="Disordered" evidence="3">
    <location>
        <begin position="346"/>
        <end position="432"/>
    </location>
</feature>
<dbReference type="InterPro" id="IPR001849">
    <property type="entry name" value="PH_domain"/>
</dbReference>
<feature type="domain" description="PH" evidence="4">
    <location>
        <begin position="1051"/>
        <end position="1149"/>
    </location>
</feature>
<accession>A0A1S3DPD4</accession>
<dbReference type="InterPro" id="IPR013761">
    <property type="entry name" value="SAM/pointed_sf"/>
</dbReference>
<dbReference type="SMART" id="SM00454">
    <property type="entry name" value="SAM"/>
    <property type="match status" value="1"/>
</dbReference>
<feature type="region of interest" description="Disordered" evidence="3">
    <location>
        <begin position="1155"/>
        <end position="1233"/>
    </location>
</feature>
<evidence type="ECO:0000256" key="3">
    <source>
        <dbReference type="SAM" id="MobiDB-lite"/>
    </source>
</evidence>
<dbReference type="SUPFAM" id="SSF47769">
    <property type="entry name" value="SAM/Pointed domain"/>
    <property type="match status" value="1"/>
</dbReference>
<feature type="domain" description="SAM" evidence="5">
    <location>
        <begin position="9"/>
        <end position="74"/>
    </location>
</feature>
<dbReference type="RefSeq" id="XP_026688247.1">
    <property type="nucleotide sequence ID" value="XM_026832446.1"/>
</dbReference>
<feature type="region of interest" description="Disordered" evidence="3">
    <location>
        <begin position="1491"/>
        <end position="1533"/>
    </location>
</feature>
<evidence type="ECO:0000313" key="9">
    <source>
        <dbReference type="RefSeq" id="XP_008485410.1"/>
    </source>
</evidence>
<dbReference type="STRING" id="121845.A0A1S3DPD4"/>
<evidence type="ECO:0000313" key="10">
    <source>
        <dbReference type="RefSeq" id="XP_008485414.1"/>
    </source>
</evidence>
<feature type="compositionally biased region" description="Polar residues" evidence="3">
    <location>
        <begin position="1496"/>
        <end position="1517"/>
    </location>
</feature>
<dbReference type="Gene3D" id="2.30.29.30">
    <property type="entry name" value="Pleckstrin-homology domain (PH domain)/Phosphotyrosine-binding domain (PTB)"/>
    <property type="match status" value="1"/>
</dbReference>
<evidence type="ECO:0000259" key="6">
    <source>
        <dbReference type="PROSITE" id="PS50106"/>
    </source>
</evidence>
<feature type="region of interest" description="Disordered" evidence="3">
    <location>
        <begin position="526"/>
        <end position="550"/>
    </location>
</feature>
<feature type="compositionally biased region" description="Basic and acidic residues" evidence="3">
    <location>
        <begin position="1167"/>
        <end position="1183"/>
    </location>
</feature>
<feature type="compositionally biased region" description="Basic and acidic residues" evidence="3">
    <location>
        <begin position="453"/>
        <end position="463"/>
    </location>
</feature>
<feature type="compositionally biased region" description="Basic and acidic residues" evidence="3">
    <location>
        <begin position="1217"/>
        <end position="1233"/>
    </location>
</feature>
<evidence type="ECO:0000313" key="11">
    <source>
        <dbReference type="RefSeq" id="XP_026688247.1"/>
    </source>
</evidence>
<feature type="domain" description="PDZ" evidence="6">
    <location>
        <begin position="204"/>
        <end position="285"/>
    </location>
</feature>
<dbReference type="CDD" id="cd09511">
    <property type="entry name" value="SAM_CNK1_2_3-suppressor"/>
    <property type="match status" value="1"/>
</dbReference>
<dbReference type="InterPro" id="IPR036034">
    <property type="entry name" value="PDZ_sf"/>
</dbReference>
<dbReference type="SUPFAM" id="SSF50729">
    <property type="entry name" value="PH domain-like"/>
    <property type="match status" value="1"/>
</dbReference>
<dbReference type="RefSeq" id="XP_008485410.1">
    <property type="nucleotide sequence ID" value="XM_008487188.3"/>
</dbReference>
<sequence>MAYVNVADWKPDQVADWLKGLDVSIHRYVESFLNNHVNGQHLLNLQPDDLEHHGICKVGHQEIILEAVDHLRNFHYELDHENLQLLALRVSCLAHSLHRELWNYSSPVVSTQTLSDVATIIKAVKPLVCWLDRPPFSGQLAFIDKKAELLRLSLEMAFSGQRGKFADHPIENIRNSAKGLSELADEMIREIHDPLLLQPSSLDLATLKKRPGEHLGFCIIPSFHGIHQIGDIKCNSTAYQSGKIECGDEIVQINYQTVVGWDVKQVMALFEESSSDIFLTLKKRPCHSKILGQIYMKPYRLPSKKQVSYRWFLDDKITPPRISHFDIKPLGHALVNSVTSFTKNRKPLSGSFENAKEDVSIDIENQNKSIQKEEPEDDLEDDDDDDEDNEPEEEEESISSPTSVRLYHPKPRLPVQRRATITGTGASPTSKRAPLNLEQLWHELKLEKEWRLSGKQRKGEKSTSELLLSATSPSEVGSDENKIHLKSAPKACSADCLKSVQSDFVRRNKPDLNLLDSKFIAENEIPGKSLKETDQESKKVNDPSLTEEESNMFIPLKERIEIFNKKIDDSNSVHSMKPKVPAKRYVQNEGFISLTNSPAHRPTEKKPVARPRGKLDKSNSTPVYDFNDRPQGADEIELLLSRELKSRINIPASTRNEKPEAQGQILQTEVDDKKHSCDSSESVSVSTSTSSPFQTIVTLSNKSPDLKKKEMFLSVSHSSQDKSSIDVPKPAVRTFKKDTRNLVSDSDIKTRNVYSTDMHISDSKDSVFMEDDVSPSATSAPKHSVSPDKKALNDTVAIEHGISTINISNTTQKIKFIDDPESPTYSFNNKDHVPAVKPREFNSASNARHVETQSFVNVSKSESLVPSSPPLGIQESPVILSKINDGPKKDPITASGHLPQTKELLLNKVSVGSSSKISYTPENTVQVTIPHSPSTWDDQVRNFPKPSTSKINLTSSSSAEAVNKVQFASSTPIKKQYCQETSFCQQSSTYPRNKPEVRSVLPGPSSIQNSPLRAIIPLKPKHKATSPKVFRKKTNLLRGKRRNISVKDLVMPDCEGWLFQRDRKISTVPQWIRGWFIIKGNHFYGFTDKDSTKAHLFIYLPGFTVAPAVEVKSRKYALKIYHTGTTFYLSADSQDEFSSWLGCLSQATIAHDRSPVENITFSESEGEEKSSDKSDSDKSKDHCFSSPKVKKMSNFLTGPLTSSSSKHEKKFSSLKKKKEDNHHKSDHGNSSLDRKYLRFLSGTNNVPVPTEHFRSYRRVAPGTLSDKLPSHDSSMTSMESTIARTSSPPLQLPPDMADYRLASLARAGHTTNVQREHNTTLEAFMMSRQGEERRQNQSTSALRPPQQFAPSVPNSQLEDAACRTHIMRQSHPSTSHKESECGMSNVASYGWSEPLGASSTSRNCNTIPDIQTKRLKKIATVNSNVHQGACVDSNSLSELEDSSDRSHFQRNTTKSSSSSKLKSFFSTSHWQDSSSKTLLGSPRLRRVLFREKSDASNRGQASKSHPTSNSHNESSASGDLGQHTPDYPGLEYPPVFVEESYSLSYVTSILEARASPSSNNPHDSETASNDGDDNNEPPV</sequence>
<feature type="compositionally biased region" description="Low complexity" evidence="3">
    <location>
        <begin position="679"/>
        <end position="689"/>
    </location>
</feature>
<dbReference type="GeneID" id="103522080"/>
<dbReference type="Gene3D" id="2.30.42.10">
    <property type="match status" value="1"/>
</dbReference>
<name>A0A1S3DPD4_DIACI</name>
<feature type="region of interest" description="Disordered" evidence="3">
    <location>
        <begin position="669"/>
        <end position="689"/>
    </location>
</feature>
<evidence type="ECO:0000313" key="12">
    <source>
        <dbReference type="RefSeq" id="XP_026688248.1"/>
    </source>
</evidence>
<dbReference type="InterPro" id="IPR001478">
    <property type="entry name" value="PDZ"/>
</dbReference>
<dbReference type="SMART" id="SM00228">
    <property type="entry name" value="PDZ"/>
    <property type="match status" value="1"/>
</dbReference>
<dbReference type="PANTHER" id="PTHR12844">
    <property type="entry name" value="CONNECTOR ENCHANCER OF KINASE SUPPRESSOR OF RAS"/>
    <property type="match status" value="1"/>
</dbReference>
<dbReference type="PaxDb" id="121845-A0A1S3DPD4"/>
<evidence type="ECO:0000256" key="1">
    <source>
        <dbReference type="ARBA" id="ARBA00009498"/>
    </source>
</evidence>
<feature type="compositionally biased region" description="Basic and acidic residues" evidence="3">
    <location>
        <begin position="529"/>
        <end position="541"/>
    </location>
</feature>
<evidence type="ECO:0000259" key="7">
    <source>
        <dbReference type="PROSITE" id="PS51290"/>
    </source>
</evidence>